<dbReference type="EMBL" id="MDEN01000062">
    <property type="protein sequence ID" value="OCX20533.1"/>
    <property type="molecule type" value="Genomic_DNA"/>
</dbReference>
<dbReference type="RefSeq" id="WP_065988980.1">
    <property type="nucleotide sequence ID" value="NZ_MDEN01000062.1"/>
</dbReference>
<dbReference type="OrthoDB" id="9880732at2"/>
<evidence type="ECO:0000313" key="3">
    <source>
        <dbReference type="Proteomes" id="UP000095143"/>
    </source>
</evidence>
<keyword evidence="1" id="KW-0472">Membrane</keyword>
<keyword evidence="1" id="KW-1133">Transmembrane helix</keyword>
<keyword evidence="1" id="KW-0812">Transmembrane</keyword>
<feature type="transmembrane region" description="Helical" evidence="1">
    <location>
        <begin position="20"/>
        <end position="39"/>
    </location>
</feature>
<accession>A0A1C2E0S8</accession>
<organism evidence="2 3">
    <name type="scientific">Pseudomonas graminis</name>
    <dbReference type="NCBI Taxonomy" id="158627"/>
    <lineage>
        <taxon>Bacteria</taxon>
        <taxon>Pseudomonadati</taxon>
        <taxon>Pseudomonadota</taxon>
        <taxon>Gammaproteobacteria</taxon>
        <taxon>Pseudomonadales</taxon>
        <taxon>Pseudomonadaceae</taxon>
        <taxon>Pseudomonas</taxon>
    </lineage>
</organism>
<sequence length="64" mass="6569">MSYNVDILMPADGAEGLVGIYRIGVIGLKVAILCTPFVVGDANMRFAISSMAAKVTGGLLGNPV</sequence>
<dbReference type="Proteomes" id="UP000095143">
    <property type="component" value="Unassembled WGS sequence"/>
</dbReference>
<name>A0A1C2E0S8_9PSED</name>
<comment type="caution">
    <text evidence="2">The sequence shown here is derived from an EMBL/GenBank/DDBJ whole genome shotgun (WGS) entry which is preliminary data.</text>
</comment>
<reference evidence="2 3" key="1">
    <citation type="submission" date="2016-08" db="EMBL/GenBank/DDBJ databases">
        <title>Whole genome sequence of Pseudomonas graminis strain UASWS1507, a potential biological control agent for agriculture.</title>
        <authorList>
            <person name="Crovadore J."/>
            <person name="Calmin G."/>
            <person name="Chablais R."/>
            <person name="Cochard B."/>
            <person name="Lefort F."/>
        </authorList>
    </citation>
    <scope>NUCLEOTIDE SEQUENCE [LARGE SCALE GENOMIC DNA]</scope>
    <source>
        <strain evidence="2 3">UASWS1507</strain>
    </source>
</reference>
<proteinExistence type="predicted"/>
<gene>
    <name evidence="2" type="ORF">BBI10_13390</name>
</gene>
<evidence type="ECO:0000256" key="1">
    <source>
        <dbReference type="SAM" id="Phobius"/>
    </source>
</evidence>
<evidence type="ECO:0000313" key="2">
    <source>
        <dbReference type="EMBL" id="OCX20533.1"/>
    </source>
</evidence>
<protein>
    <submittedName>
        <fullName evidence="2">Uncharacterized protein</fullName>
    </submittedName>
</protein>
<dbReference type="AlphaFoldDB" id="A0A1C2E0S8"/>